<gene>
    <name evidence="1" type="ORF">B0T18DRAFT_431818</name>
</gene>
<name>A0AA40EJK1_9PEZI</name>
<evidence type="ECO:0000313" key="1">
    <source>
        <dbReference type="EMBL" id="KAK0740512.1"/>
    </source>
</evidence>
<proteinExistence type="predicted"/>
<dbReference type="EMBL" id="JAUKUD010000006">
    <property type="protein sequence ID" value="KAK0740512.1"/>
    <property type="molecule type" value="Genomic_DNA"/>
</dbReference>
<evidence type="ECO:0000313" key="2">
    <source>
        <dbReference type="Proteomes" id="UP001172155"/>
    </source>
</evidence>
<keyword evidence="2" id="KW-1185">Reference proteome</keyword>
<protein>
    <submittedName>
        <fullName evidence="1">Uncharacterized protein</fullName>
    </submittedName>
</protein>
<dbReference type="AlphaFoldDB" id="A0AA40EJK1"/>
<reference evidence="1" key="1">
    <citation type="submission" date="2023-06" db="EMBL/GenBank/DDBJ databases">
        <title>Genome-scale phylogeny and comparative genomics of the fungal order Sordariales.</title>
        <authorList>
            <consortium name="Lawrence Berkeley National Laboratory"/>
            <person name="Hensen N."/>
            <person name="Bonometti L."/>
            <person name="Westerberg I."/>
            <person name="Brannstrom I.O."/>
            <person name="Guillou S."/>
            <person name="Cros-Aarteil S."/>
            <person name="Calhoun S."/>
            <person name="Haridas S."/>
            <person name="Kuo A."/>
            <person name="Mondo S."/>
            <person name="Pangilinan J."/>
            <person name="Riley R."/>
            <person name="LaButti K."/>
            <person name="Andreopoulos B."/>
            <person name="Lipzen A."/>
            <person name="Chen C."/>
            <person name="Yanf M."/>
            <person name="Daum C."/>
            <person name="Ng V."/>
            <person name="Clum A."/>
            <person name="Steindorff A."/>
            <person name="Ohm R."/>
            <person name="Martin F."/>
            <person name="Silar P."/>
            <person name="Natvig D."/>
            <person name="Lalanne C."/>
            <person name="Gautier V."/>
            <person name="Ament-velasquez S.L."/>
            <person name="Kruys A."/>
            <person name="Hutchinson M.I."/>
            <person name="Powell A.J."/>
            <person name="Barry K."/>
            <person name="Miller A.N."/>
            <person name="Grigoriev I.V."/>
            <person name="Debuchy R."/>
            <person name="Gladieux P."/>
            <person name="Thoren M.H."/>
            <person name="Johannesson H."/>
        </authorList>
    </citation>
    <scope>NUCLEOTIDE SEQUENCE</scope>
    <source>
        <strain evidence="1">SMH3187-1</strain>
    </source>
</reference>
<sequence length="51" mass="5131">MASGLHHFHAAAAAAAAAGVGGTLVLSGCNVWSGLVVLDMQRSTHETTQAR</sequence>
<organism evidence="1 2">
    <name type="scientific">Schizothecium vesticola</name>
    <dbReference type="NCBI Taxonomy" id="314040"/>
    <lineage>
        <taxon>Eukaryota</taxon>
        <taxon>Fungi</taxon>
        <taxon>Dikarya</taxon>
        <taxon>Ascomycota</taxon>
        <taxon>Pezizomycotina</taxon>
        <taxon>Sordariomycetes</taxon>
        <taxon>Sordariomycetidae</taxon>
        <taxon>Sordariales</taxon>
        <taxon>Schizotheciaceae</taxon>
        <taxon>Schizothecium</taxon>
    </lineage>
</organism>
<accession>A0AA40EJK1</accession>
<comment type="caution">
    <text evidence="1">The sequence shown here is derived from an EMBL/GenBank/DDBJ whole genome shotgun (WGS) entry which is preliminary data.</text>
</comment>
<dbReference type="Proteomes" id="UP001172155">
    <property type="component" value="Unassembled WGS sequence"/>
</dbReference>